<name>A0AA39I0F7_9BILA</name>
<dbReference type="InterPro" id="IPR019425">
    <property type="entry name" value="7TM_GPCR_serpentine_rcpt_Srt"/>
</dbReference>
<proteinExistence type="predicted"/>
<feature type="transmembrane region" description="Helical" evidence="5">
    <location>
        <begin position="149"/>
        <end position="172"/>
    </location>
</feature>
<evidence type="ECO:0000256" key="1">
    <source>
        <dbReference type="ARBA" id="ARBA00004370"/>
    </source>
</evidence>
<feature type="transmembrane region" description="Helical" evidence="5">
    <location>
        <begin position="116"/>
        <end position="137"/>
    </location>
</feature>
<evidence type="ECO:0000313" key="8">
    <source>
        <dbReference type="Proteomes" id="UP001175271"/>
    </source>
</evidence>
<protein>
    <recommendedName>
        <fullName evidence="6">G-protein coupled receptors family 1 profile domain-containing protein</fullName>
    </recommendedName>
</protein>
<comment type="subcellular location">
    <subcellularLocation>
        <location evidence="1">Membrane</location>
    </subcellularLocation>
</comment>
<organism evidence="7 8">
    <name type="scientific">Steinernema hermaphroditum</name>
    <dbReference type="NCBI Taxonomy" id="289476"/>
    <lineage>
        <taxon>Eukaryota</taxon>
        <taxon>Metazoa</taxon>
        <taxon>Ecdysozoa</taxon>
        <taxon>Nematoda</taxon>
        <taxon>Chromadorea</taxon>
        <taxon>Rhabditida</taxon>
        <taxon>Tylenchina</taxon>
        <taxon>Panagrolaimomorpha</taxon>
        <taxon>Strongyloidoidea</taxon>
        <taxon>Steinernematidae</taxon>
        <taxon>Steinernema</taxon>
    </lineage>
</organism>
<gene>
    <name evidence="7" type="ORF">QR680_011983</name>
</gene>
<feature type="transmembrane region" description="Helical" evidence="5">
    <location>
        <begin position="238"/>
        <end position="260"/>
    </location>
</feature>
<evidence type="ECO:0000256" key="2">
    <source>
        <dbReference type="ARBA" id="ARBA00022692"/>
    </source>
</evidence>
<dbReference type="GO" id="GO:0016020">
    <property type="term" value="C:membrane"/>
    <property type="evidence" value="ECO:0007669"/>
    <property type="project" value="UniProtKB-SubCell"/>
</dbReference>
<comment type="caution">
    <text evidence="7">The sequence shown here is derived from an EMBL/GenBank/DDBJ whole genome shotgun (WGS) entry which is preliminary data.</text>
</comment>
<accession>A0AA39I0F7</accession>
<dbReference type="PANTHER" id="PTHR23021">
    <property type="entry name" value="SERPENTINE RECEPTOR, CLASS T"/>
    <property type="match status" value="1"/>
</dbReference>
<evidence type="ECO:0000259" key="6">
    <source>
        <dbReference type="PROSITE" id="PS50262"/>
    </source>
</evidence>
<keyword evidence="4 5" id="KW-0472">Membrane</keyword>
<feature type="transmembrane region" description="Helical" evidence="5">
    <location>
        <begin position="195"/>
        <end position="218"/>
    </location>
</feature>
<keyword evidence="8" id="KW-1185">Reference proteome</keyword>
<feature type="transmembrane region" description="Helical" evidence="5">
    <location>
        <begin position="36"/>
        <end position="61"/>
    </location>
</feature>
<feature type="transmembrane region" description="Helical" evidence="5">
    <location>
        <begin position="73"/>
        <end position="96"/>
    </location>
</feature>
<sequence length="342" mass="39051">MDEDYDEDSIVVTLGRRNYSYDNDIPWDTFSVCRVVVASFNIAMFPIILPLYLYVIYLLLTKYDFKSSMPYRIMINISLMDVFFLLQNLVSGYLVLRPDDYWDYFKTTADIFGCMRFGTLQGSPFLTLTLAINRFVVICGCKMNKLANWFFMFLIFIAWCLSVPLHIILHFYSDDVVSYFYDVISGMYGISAPDILGLLGPILLGMAFCCYLGIVAAIIIKREIYGSSYRVSPREFRLIVQAFFLSIPSAILILVGMLGYEAVNGVAWVYTAWNIAASIIPANTMINYVVFNPIIRKQLLKMCGKKEVIRKATTVIQQTITAQSNKPIVTHGHFVRRSSERG</sequence>
<evidence type="ECO:0000256" key="3">
    <source>
        <dbReference type="ARBA" id="ARBA00022989"/>
    </source>
</evidence>
<evidence type="ECO:0000256" key="4">
    <source>
        <dbReference type="ARBA" id="ARBA00023136"/>
    </source>
</evidence>
<dbReference type="InterPro" id="IPR017452">
    <property type="entry name" value="GPCR_Rhodpsn_7TM"/>
</dbReference>
<keyword evidence="3 5" id="KW-1133">Transmembrane helix</keyword>
<dbReference type="EMBL" id="JAUCMV010000002">
    <property type="protein sequence ID" value="KAK0415510.1"/>
    <property type="molecule type" value="Genomic_DNA"/>
</dbReference>
<keyword evidence="2 5" id="KW-0812">Transmembrane</keyword>
<evidence type="ECO:0000256" key="5">
    <source>
        <dbReference type="SAM" id="Phobius"/>
    </source>
</evidence>
<dbReference type="Gene3D" id="1.20.1070.10">
    <property type="entry name" value="Rhodopsin 7-helix transmembrane proteins"/>
    <property type="match status" value="1"/>
</dbReference>
<reference evidence="7" key="1">
    <citation type="submission" date="2023-06" db="EMBL/GenBank/DDBJ databases">
        <title>Genomic analysis of the entomopathogenic nematode Steinernema hermaphroditum.</title>
        <authorList>
            <person name="Schwarz E.M."/>
            <person name="Heppert J.K."/>
            <person name="Baniya A."/>
            <person name="Schwartz H.T."/>
            <person name="Tan C.-H."/>
            <person name="Antoshechkin I."/>
            <person name="Sternberg P.W."/>
            <person name="Goodrich-Blair H."/>
            <person name="Dillman A.R."/>
        </authorList>
    </citation>
    <scope>NUCLEOTIDE SEQUENCE</scope>
    <source>
        <strain evidence="7">PS9179</strain>
        <tissue evidence="7">Whole animal</tissue>
    </source>
</reference>
<feature type="domain" description="G-protein coupled receptors family 1 profile" evidence="6">
    <location>
        <begin position="51"/>
        <end position="291"/>
    </location>
</feature>
<feature type="transmembrane region" description="Helical" evidence="5">
    <location>
        <begin position="272"/>
        <end position="291"/>
    </location>
</feature>
<dbReference type="SUPFAM" id="SSF81321">
    <property type="entry name" value="Family A G protein-coupled receptor-like"/>
    <property type="match status" value="1"/>
</dbReference>
<dbReference type="PROSITE" id="PS50262">
    <property type="entry name" value="G_PROTEIN_RECEP_F1_2"/>
    <property type="match status" value="1"/>
</dbReference>
<evidence type="ECO:0000313" key="7">
    <source>
        <dbReference type="EMBL" id="KAK0415510.1"/>
    </source>
</evidence>
<dbReference type="Proteomes" id="UP001175271">
    <property type="component" value="Unassembled WGS sequence"/>
</dbReference>
<dbReference type="AlphaFoldDB" id="A0AA39I0F7"/>
<dbReference type="PANTHER" id="PTHR23021:SF26">
    <property type="entry name" value="SERPENTINE RECEPTOR, CLASS T"/>
    <property type="match status" value="1"/>
</dbReference>